<evidence type="ECO:0000313" key="3">
    <source>
        <dbReference type="EMBL" id="CAA9343721.1"/>
    </source>
</evidence>
<accession>A0A6J4LWE1</accession>
<dbReference type="EMBL" id="CADCTW010000151">
    <property type="protein sequence ID" value="CAA9343721.1"/>
    <property type="molecule type" value="Genomic_DNA"/>
</dbReference>
<feature type="signal peptide" evidence="2">
    <location>
        <begin position="1"/>
        <end position="20"/>
    </location>
</feature>
<evidence type="ECO:0000256" key="1">
    <source>
        <dbReference type="SAM" id="MobiDB-lite"/>
    </source>
</evidence>
<feature type="region of interest" description="Disordered" evidence="1">
    <location>
        <begin position="16"/>
        <end position="79"/>
    </location>
</feature>
<feature type="compositionally biased region" description="Pro residues" evidence="1">
    <location>
        <begin position="55"/>
        <end position="76"/>
    </location>
</feature>
<dbReference type="PROSITE" id="PS51257">
    <property type="entry name" value="PROKAR_LIPOPROTEIN"/>
    <property type="match status" value="1"/>
</dbReference>
<evidence type="ECO:0000256" key="2">
    <source>
        <dbReference type="SAM" id="SignalP"/>
    </source>
</evidence>
<reference evidence="3" key="1">
    <citation type="submission" date="2020-02" db="EMBL/GenBank/DDBJ databases">
        <authorList>
            <person name="Meier V. D."/>
        </authorList>
    </citation>
    <scope>NUCLEOTIDE SEQUENCE</scope>
    <source>
        <strain evidence="3">AVDCRST_MAG68</strain>
    </source>
</reference>
<sequence>MKLRFLVPVALVLGACTPPAAGPRPEGGTLRAFRSEREFSEFNRDLVRKRRDDPPPPPVVMPPPPAPQPVPAPMPGEPAAAPGLQGVVVGANAESVTNVQHAGVDEGGIVKTHGDHLVILRRGRVFTVRVGDGGLRPVAAVDAFGPGIDPAGAWYDELLVADTLVAVIGYSYRRGGTEVGLFRIDRDGGLAHRGTYQLRSGDYYSTRNYASRLVGGKLVFYAPIPIDPEEPFASFPAFRRWGAGDTTFQRTAAATRVYRPAGRLSADEELTLHTVTVCGLAGGGMSCQATALFGPEGREFYVSPRAVYVWTTQEPAWDAPDTELPRSVLYRMPLDGSAPSGVRVSGQPADQFSFLESGDAHLNVVVRGERPERRLSLLRLPIARFGDGSAWAPAAAYRPLPTPRQGGSLQNRFLGDWLLYGAGNGWGTPRDAGSRVYAVRWAGADSVAALDLPHAVDRIEAMGGGAVVVGSSARDLHFSGMRLGASATLADRYVRSGASQGETRSHGFFYRPDGEESGLLGLPIRGAGKAGAEQLEHGSASVLFLRNRAFRFAELGDLAARPATEDDGCRVSCVDWYGNARPLFLRGRIFALMGYELVEGAENDGRIRETRRVSFAPRR</sequence>
<name>A0A6J4LWE1_9BACT</name>
<keyword evidence="2" id="KW-0732">Signal</keyword>
<gene>
    <name evidence="3" type="ORF">AVDCRST_MAG68-3184</name>
</gene>
<organism evidence="3">
    <name type="scientific">uncultured Gemmatimonadota bacterium</name>
    <dbReference type="NCBI Taxonomy" id="203437"/>
    <lineage>
        <taxon>Bacteria</taxon>
        <taxon>Pseudomonadati</taxon>
        <taxon>Gemmatimonadota</taxon>
        <taxon>environmental samples</taxon>
    </lineage>
</organism>
<dbReference type="AlphaFoldDB" id="A0A6J4LWE1"/>
<feature type="chain" id="PRO_5026725792" evidence="2">
    <location>
        <begin position="21"/>
        <end position="619"/>
    </location>
</feature>
<dbReference type="Pfam" id="PF09826">
    <property type="entry name" value="Beta_propel"/>
    <property type="match status" value="1"/>
</dbReference>
<feature type="compositionally biased region" description="Basic and acidic residues" evidence="1">
    <location>
        <begin position="33"/>
        <end position="54"/>
    </location>
</feature>
<proteinExistence type="predicted"/>
<protein>
    <submittedName>
        <fullName evidence="3">Uncharacterized protein</fullName>
    </submittedName>
</protein>
<dbReference type="InterPro" id="IPR019198">
    <property type="entry name" value="Beta_propeller_containing"/>
</dbReference>